<feature type="domain" description="Tyrosine specific protein phosphatases" evidence="3">
    <location>
        <begin position="145"/>
        <end position="217"/>
    </location>
</feature>
<dbReference type="PROSITE" id="PS50056">
    <property type="entry name" value="TYR_PHOSPHATASE_2"/>
    <property type="match status" value="1"/>
</dbReference>
<dbReference type="GO" id="GO:0070372">
    <property type="term" value="P:regulation of ERK1 and ERK2 cascade"/>
    <property type="evidence" value="ECO:0007669"/>
    <property type="project" value="TreeGrafter"/>
</dbReference>
<evidence type="ECO:0000256" key="1">
    <source>
        <dbReference type="ARBA" id="ARBA00009649"/>
    </source>
</evidence>
<dbReference type="GO" id="GO:0140096">
    <property type="term" value="F:catalytic activity, acting on a protein"/>
    <property type="evidence" value="ECO:0007669"/>
    <property type="project" value="UniProtKB-ARBA"/>
</dbReference>
<reference evidence="4 5" key="1">
    <citation type="submission" date="2019-09" db="EMBL/GenBank/DDBJ databases">
        <authorList>
            <person name="Brejova B."/>
        </authorList>
    </citation>
    <scope>NUCLEOTIDE SEQUENCE [LARGE SCALE GENOMIC DNA]</scope>
</reference>
<dbReference type="InterPro" id="IPR020422">
    <property type="entry name" value="TYR_PHOSPHATASE_DUAL_dom"/>
</dbReference>
<feature type="region of interest" description="Disordered" evidence="2">
    <location>
        <begin position="1"/>
        <end position="43"/>
    </location>
</feature>
<evidence type="ECO:0000259" key="3">
    <source>
        <dbReference type="PROSITE" id="PS50056"/>
    </source>
</evidence>
<protein>
    <recommendedName>
        <fullName evidence="3">Tyrosine specific protein phosphatases domain-containing protein</fullName>
    </recommendedName>
</protein>
<dbReference type="GO" id="GO:0062026">
    <property type="term" value="P:negative regulation of SCF-dependent proteasomal ubiquitin-dependent catabolic process"/>
    <property type="evidence" value="ECO:0007669"/>
    <property type="project" value="TreeGrafter"/>
</dbReference>
<dbReference type="PANTHER" id="PTHR46588">
    <property type="entry name" value="SERINE/THREONINE/TYROSINE-INTERACTING PROTEIN"/>
    <property type="match status" value="1"/>
</dbReference>
<dbReference type="Gene3D" id="3.90.190.10">
    <property type="entry name" value="Protein tyrosine phosphatase superfamily"/>
    <property type="match status" value="1"/>
</dbReference>
<dbReference type="OrthoDB" id="10252009at2759"/>
<organism evidence="4 5">
    <name type="scientific">Magnusiomyces paraingens</name>
    <dbReference type="NCBI Taxonomy" id="2606893"/>
    <lineage>
        <taxon>Eukaryota</taxon>
        <taxon>Fungi</taxon>
        <taxon>Dikarya</taxon>
        <taxon>Ascomycota</taxon>
        <taxon>Saccharomycotina</taxon>
        <taxon>Dipodascomycetes</taxon>
        <taxon>Dipodascales</taxon>
        <taxon>Dipodascaceae</taxon>
        <taxon>Magnusiomyces</taxon>
    </lineage>
</organism>
<evidence type="ECO:0000313" key="4">
    <source>
        <dbReference type="EMBL" id="VVT58226.1"/>
    </source>
</evidence>
<keyword evidence="5" id="KW-1185">Reference proteome</keyword>
<proteinExistence type="inferred from homology"/>
<evidence type="ECO:0000256" key="2">
    <source>
        <dbReference type="SAM" id="MobiDB-lite"/>
    </source>
</evidence>
<dbReference type="SMART" id="SM00195">
    <property type="entry name" value="DSPc"/>
    <property type="match status" value="1"/>
</dbReference>
<dbReference type="GO" id="GO:1990444">
    <property type="term" value="F:F-box domain binding"/>
    <property type="evidence" value="ECO:0007669"/>
    <property type="project" value="TreeGrafter"/>
</dbReference>
<name>A0A5E8CAE5_9ASCO</name>
<dbReference type="EMBL" id="CABVLU010000005">
    <property type="protein sequence ID" value="VVT58226.1"/>
    <property type="molecule type" value="Genomic_DNA"/>
</dbReference>
<dbReference type="GO" id="GO:0005737">
    <property type="term" value="C:cytoplasm"/>
    <property type="evidence" value="ECO:0007669"/>
    <property type="project" value="TreeGrafter"/>
</dbReference>
<gene>
    <name evidence="4" type="ORF">SAPINGB_P006100</name>
</gene>
<comment type="similarity">
    <text evidence="1">Belongs to the protein-tyrosine phosphatase family. Non-receptor class subfamily.</text>
</comment>
<dbReference type="GO" id="GO:0005654">
    <property type="term" value="C:nucleoplasm"/>
    <property type="evidence" value="ECO:0007669"/>
    <property type="project" value="TreeGrafter"/>
</dbReference>
<dbReference type="Pfam" id="PF00782">
    <property type="entry name" value="DSPc"/>
    <property type="match status" value="1"/>
</dbReference>
<dbReference type="GeneID" id="43584914"/>
<dbReference type="InterPro" id="IPR029021">
    <property type="entry name" value="Prot-tyrosine_phosphatase-like"/>
</dbReference>
<feature type="region of interest" description="Disordered" evidence="2">
    <location>
        <begin position="237"/>
        <end position="257"/>
    </location>
</feature>
<dbReference type="CDD" id="cd14498">
    <property type="entry name" value="DSP"/>
    <property type="match status" value="1"/>
</dbReference>
<feature type="compositionally biased region" description="Low complexity" evidence="2">
    <location>
        <begin position="24"/>
        <end position="35"/>
    </location>
</feature>
<dbReference type="Proteomes" id="UP000398389">
    <property type="component" value="Unassembled WGS sequence"/>
</dbReference>
<dbReference type="PANTHER" id="PTHR46588:SF1">
    <property type="entry name" value="SERINE_THREONINE_TYROSINE-INTERACTING PROTEIN"/>
    <property type="match status" value="1"/>
</dbReference>
<dbReference type="SUPFAM" id="SSF52799">
    <property type="entry name" value="(Phosphotyrosine protein) phosphatases II"/>
    <property type="match status" value="1"/>
</dbReference>
<dbReference type="AlphaFoldDB" id="A0A5E8CAE5"/>
<dbReference type="RefSeq" id="XP_031856705.1">
    <property type="nucleotide sequence ID" value="XM_032000814.1"/>
</dbReference>
<dbReference type="InterPro" id="IPR000340">
    <property type="entry name" value="Dual-sp_phosphatase_cat-dom"/>
</dbReference>
<dbReference type="InterPro" id="IPR052449">
    <property type="entry name" value="STYX-Interacting_Phosphatase"/>
</dbReference>
<evidence type="ECO:0000313" key="5">
    <source>
        <dbReference type="Proteomes" id="UP000398389"/>
    </source>
</evidence>
<dbReference type="InterPro" id="IPR000387">
    <property type="entry name" value="Tyr_Pase_dom"/>
</dbReference>
<sequence length="277" mass="31939">MSFSQNQQHPPPILQQHQEHQEQQELQQEQPTTPTELPPPPENILVAPIAFPKTFITPCFIEQPSILTDWRYEYRRVAQQVDSNLWLGPLCIVRNEDFLRQRNISVLIFISDMRMVPAVVRHRYEPSGEFTCLTYDPGNRISNPMNIVSQLETICANIRDAEAIGTSTLVYCESGNEASALVVVAYMIYKHGMNFVRAIQHVQSKRFSIALDDAAKYNLKTFEDICSAKRLLANQPRTSPLSSKRNIRMRDDDEDDLEEEYTLTRAKIRDIRDANDE</sequence>
<accession>A0A5E8CAE5</accession>